<dbReference type="EMBL" id="HBGH01005349">
    <property type="protein sequence ID" value="CAD9230826.1"/>
    <property type="molecule type" value="Transcribed_RNA"/>
</dbReference>
<organism evidence="1">
    <name type="scientific">Compsopogon caeruleus</name>
    <dbReference type="NCBI Taxonomy" id="31354"/>
    <lineage>
        <taxon>Eukaryota</taxon>
        <taxon>Rhodophyta</taxon>
        <taxon>Compsopogonophyceae</taxon>
        <taxon>Compsopogonales</taxon>
        <taxon>Compsopogonaceae</taxon>
        <taxon>Compsopogon</taxon>
    </lineage>
</organism>
<reference evidence="1" key="1">
    <citation type="submission" date="2021-01" db="EMBL/GenBank/DDBJ databases">
        <authorList>
            <person name="Corre E."/>
            <person name="Pelletier E."/>
            <person name="Niang G."/>
            <person name="Scheremetjew M."/>
            <person name="Finn R."/>
            <person name="Kale V."/>
            <person name="Holt S."/>
            <person name="Cochrane G."/>
            <person name="Meng A."/>
            <person name="Brown T."/>
            <person name="Cohen L."/>
        </authorList>
    </citation>
    <scope>NUCLEOTIDE SEQUENCE</scope>
    <source>
        <strain evidence="1">SAG 36.94</strain>
    </source>
</reference>
<name>A0A7S1TBD5_9RHOD</name>
<evidence type="ECO:0000313" key="1">
    <source>
        <dbReference type="EMBL" id="CAD9230826.1"/>
    </source>
</evidence>
<accession>A0A7S1TBD5</accession>
<protein>
    <submittedName>
        <fullName evidence="1">Uncharacterized protein</fullName>
    </submittedName>
</protein>
<gene>
    <name evidence="1" type="ORF">CCAE0312_LOCUS2880</name>
</gene>
<dbReference type="AlphaFoldDB" id="A0A7S1TBD5"/>
<proteinExistence type="predicted"/>
<sequence length="582" mass="66195">MLGSTSRIRKGVSEKPALARYLPLRIRRVWNLGYRFLRDNEDWWVVKWIRRYVQVSLLVKCLLLVSLMGFQVMRMTGAREEGFHGGVTLNASRYQILVLSKGDVPAMEQMLVALDGAEYANERVDVHFFVPSEIWSALFRRRQISQLIPSLRWQTGKKFIHWISSAHSILDRIPTGEEPIIATSLLVVRPPTLLLAENVHLSPSFFIWLKTAAIEFRERTDVCGFALEESQSAGHDIEPTISTNWATFGSRAPNLMAFAMDTERWSAFLNWTHDHNTFHFGAVELQTLYAQFCREHRLWIVSPSLGRQGVIVTSYPAFGRPQPPQRMAILDSKGLSTAVENARETFNHNITAYSTLQGTELQMNRLWSALEVHLTGQKRIASLLLVDEKVFAKAREWLKFTSKNLESPPLLILLCANEDFCTRLQTSSVVGKLITPGGLDLEGYASEITCFLIDRGVSVLRLRLSLQWDPKLVPLLEAAKSDIVIPGSSQAFSLYVRPTLATHCAFVSIRRQRAWLRSKIEEGIVHGQEALGDEDMVKWILRPPASRQDHAKIPKHAVDSLHHFQHSLTWFSNRNRLVASKI</sequence>